<evidence type="ECO:0000256" key="7">
    <source>
        <dbReference type="ARBA" id="ARBA00022741"/>
    </source>
</evidence>
<dbReference type="Proteomes" id="UP000604825">
    <property type="component" value="Unassembled WGS sequence"/>
</dbReference>
<evidence type="ECO:0000256" key="9">
    <source>
        <dbReference type="ARBA" id="ARBA00022917"/>
    </source>
</evidence>
<dbReference type="EC" id="6.1.1.1" evidence="4"/>
<keyword evidence="15" id="KW-1185">Reference proteome</keyword>
<keyword evidence="9 13" id="KW-0648">Protein biosynthesis</keyword>
<keyword evidence="10 13" id="KW-0030">Aminoacyl-tRNA synthetase</keyword>
<dbReference type="InterPro" id="IPR002305">
    <property type="entry name" value="aa-tRNA-synth_Ic"/>
</dbReference>
<evidence type="ECO:0000256" key="5">
    <source>
        <dbReference type="ARBA" id="ARBA00022490"/>
    </source>
</evidence>
<reference evidence="14" key="1">
    <citation type="submission" date="2020-10" db="EMBL/GenBank/DDBJ databases">
        <authorList>
            <person name="Han B."/>
            <person name="Lu T."/>
            <person name="Zhao Q."/>
            <person name="Huang X."/>
            <person name="Zhao Y."/>
        </authorList>
    </citation>
    <scope>NUCLEOTIDE SEQUENCE</scope>
</reference>
<dbReference type="PIRSF" id="PIRSF006588">
    <property type="entry name" value="TyrRS_arch_euk"/>
    <property type="match status" value="1"/>
</dbReference>
<evidence type="ECO:0000256" key="2">
    <source>
        <dbReference type="ARBA" id="ARBA00004514"/>
    </source>
</evidence>
<dbReference type="GO" id="GO:0006437">
    <property type="term" value="P:tyrosyl-tRNA aminoacylation"/>
    <property type="evidence" value="ECO:0007669"/>
    <property type="project" value="TreeGrafter"/>
</dbReference>
<evidence type="ECO:0000256" key="4">
    <source>
        <dbReference type="ARBA" id="ARBA00013160"/>
    </source>
</evidence>
<name>A0A811PSX6_9POAL</name>
<evidence type="ECO:0000313" key="15">
    <source>
        <dbReference type="Proteomes" id="UP000604825"/>
    </source>
</evidence>
<evidence type="ECO:0000256" key="11">
    <source>
        <dbReference type="ARBA" id="ARBA00033323"/>
    </source>
</evidence>
<dbReference type="EMBL" id="CAJGYO010000007">
    <property type="protein sequence ID" value="CAD6246666.1"/>
    <property type="molecule type" value="Genomic_DNA"/>
</dbReference>
<dbReference type="FunFam" id="3.40.50.620:FF:000085">
    <property type="entry name" value="Tyrosine--tRNA ligase 1 cytoplasmic"/>
    <property type="match status" value="1"/>
</dbReference>
<dbReference type="PANTHER" id="PTHR46264">
    <property type="entry name" value="TYROSINE-TRNA LIGASE"/>
    <property type="match status" value="1"/>
</dbReference>
<comment type="catalytic activity">
    <reaction evidence="12">
        <text>tRNA(Tyr) + L-tyrosine + ATP = L-tyrosyl-tRNA(Tyr) + AMP + diphosphate + H(+)</text>
        <dbReference type="Rhea" id="RHEA:10220"/>
        <dbReference type="Rhea" id="RHEA-COMP:9706"/>
        <dbReference type="Rhea" id="RHEA-COMP:9707"/>
        <dbReference type="ChEBI" id="CHEBI:15378"/>
        <dbReference type="ChEBI" id="CHEBI:30616"/>
        <dbReference type="ChEBI" id="CHEBI:33019"/>
        <dbReference type="ChEBI" id="CHEBI:58315"/>
        <dbReference type="ChEBI" id="CHEBI:78442"/>
        <dbReference type="ChEBI" id="CHEBI:78536"/>
        <dbReference type="ChEBI" id="CHEBI:456215"/>
        <dbReference type="EC" id="6.1.1.1"/>
    </reaction>
</comment>
<evidence type="ECO:0000256" key="8">
    <source>
        <dbReference type="ARBA" id="ARBA00022840"/>
    </source>
</evidence>
<evidence type="ECO:0000313" key="14">
    <source>
        <dbReference type="EMBL" id="CAD6246666.1"/>
    </source>
</evidence>
<keyword evidence="7 13" id="KW-0547">Nucleotide-binding</keyword>
<dbReference type="GO" id="GO:0004831">
    <property type="term" value="F:tyrosine-tRNA ligase activity"/>
    <property type="evidence" value="ECO:0007669"/>
    <property type="project" value="UniProtKB-EC"/>
</dbReference>
<evidence type="ECO:0000256" key="12">
    <source>
        <dbReference type="ARBA" id="ARBA00048248"/>
    </source>
</evidence>
<dbReference type="AlphaFoldDB" id="A0A811PSX6"/>
<keyword evidence="5" id="KW-0963">Cytoplasm</keyword>
<comment type="function">
    <text evidence="1">Catalyzes the attachment of tyrosine to tRNA(Tyr) in a two-step reaction: tyrosine is first activated by ATP to form Tyr-AMP and then transferred to the acceptor end of tRNA(Tyr).</text>
</comment>
<comment type="similarity">
    <text evidence="3 13">Belongs to the class-I aminoacyl-tRNA synthetase family.</text>
</comment>
<comment type="subcellular location">
    <subcellularLocation>
        <location evidence="2">Cytoplasm</location>
        <location evidence="2">Cytosol</location>
    </subcellularLocation>
</comment>
<evidence type="ECO:0000256" key="13">
    <source>
        <dbReference type="RuleBase" id="RU363036"/>
    </source>
</evidence>
<dbReference type="FunFam" id="3.40.50.620:FF:000103">
    <property type="entry name" value="tyrosine--tRNA ligase 1, cytoplasmic"/>
    <property type="match status" value="1"/>
</dbReference>
<dbReference type="GO" id="GO:0005829">
    <property type="term" value="C:cytosol"/>
    <property type="evidence" value="ECO:0007669"/>
    <property type="project" value="UniProtKB-SubCell"/>
</dbReference>
<dbReference type="InterPro" id="IPR050489">
    <property type="entry name" value="Tyr-tRNA_synthase"/>
</dbReference>
<dbReference type="GO" id="GO:0005524">
    <property type="term" value="F:ATP binding"/>
    <property type="evidence" value="ECO:0007669"/>
    <property type="project" value="UniProtKB-KW"/>
</dbReference>
<evidence type="ECO:0000256" key="3">
    <source>
        <dbReference type="ARBA" id="ARBA00005594"/>
    </source>
</evidence>
<dbReference type="InterPro" id="IPR023617">
    <property type="entry name" value="Tyr-tRNA-ligase_arc/euk-type"/>
</dbReference>
<sequence>MDSTPAAKAAPGASSSSSAAAVAAAAAEDLAGGVAAMTLDERFDLLRGIGEECIQEDELRRLLEKKPVPICYDGFEPSGRMHIAQGIVKTINVNKMIRAECKVKIWIADWFAQLNNKMGGDLKKIQTVGRYMIEIWKAAGMNLDGVEFLWSSEEINNRAHEYWPIVMDIARKNNVKRITRCCQIMGRSEQDDLTAAQIFYPCMQCADIFFLKADICQLGMDQRKVNMLAREYCDDIKRKNKPIILSHHMLPGFKEGQEKMSKSDPSSAIFMEDDEAQVNVKIKQAFCPPKIVEGNPCLEYIKYIVFPWFGRFEVIRKESNGGNKTFTSMDELISDYETGALHPADVKPALAKAINEILQPVRDHFNNNNEAKVLLNTVKKYRVTN</sequence>
<accession>A0A811PSX6</accession>
<organism evidence="14 15">
    <name type="scientific">Miscanthus lutarioriparius</name>
    <dbReference type="NCBI Taxonomy" id="422564"/>
    <lineage>
        <taxon>Eukaryota</taxon>
        <taxon>Viridiplantae</taxon>
        <taxon>Streptophyta</taxon>
        <taxon>Embryophyta</taxon>
        <taxon>Tracheophyta</taxon>
        <taxon>Spermatophyta</taxon>
        <taxon>Magnoliopsida</taxon>
        <taxon>Liliopsida</taxon>
        <taxon>Poales</taxon>
        <taxon>Poaceae</taxon>
        <taxon>PACMAD clade</taxon>
        <taxon>Panicoideae</taxon>
        <taxon>Andropogonodae</taxon>
        <taxon>Andropogoneae</taxon>
        <taxon>Saccharinae</taxon>
        <taxon>Miscanthus</taxon>
    </lineage>
</organism>
<dbReference type="SUPFAM" id="SSF52374">
    <property type="entry name" value="Nucleotidylyl transferase"/>
    <property type="match status" value="1"/>
</dbReference>
<protein>
    <recommendedName>
        <fullName evidence="4">tyrosine--tRNA ligase</fullName>
        <ecNumber evidence="4">6.1.1.1</ecNumber>
    </recommendedName>
    <alternativeName>
        <fullName evidence="11">Tyrosyl-tRNA synthetase</fullName>
    </alternativeName>
</protein>
<proteinExistence type="inferred from homology"/>
<dbReference type="NCBIfam" id="NF006330">
    <property type="entry name" value="PRK08560.1"/>
    <property type="match status" value="1"/>
</dbReference>
<dbReference type="Gene3D" id="3.40.50.620">
    <property type="entry name" value="HUPs"/>
    <property type="match status" value="2"/>
</dbReference>
<evidence type="ECO:0000256" key="1">
    <source>
        <dbReference type="ARBA" id="ARBA00002025"/>
    </source>
</evidence>
<dbReference type="InterPro" id="IPR014729">
    <property type="entry name" value="Rossmann-like_a/b/a_fold"/>
</dbReference>
<gene>
    <name evidence="14" type="ORF">NCGR_LOCUS30912</name>
</gene>
<dbReference type="PANTHER" id="PTHR46264:SF4">
    <property type="entry name" value="TYROSINE--TRNA LIGASE, CYTOPLASMIC"/>
    <property type="match status" value="1"/>
</dbReference>
<keyword evidence="8 13" id="KW-0067">ATP-binding</keyword>
<dbReference type="OrthoDB" id="197206at2759"/>
<keyword evidence="6 13" id="KW-0436">Ligase</keyword>
<evidence type="ECO:0000256" key="10">
    <source>
        <dbReference type="ARBA" id="ARBA00023146"/>
    </source>
</evidence>
<comment type="caution">
    <text evidence="14">The sequence shown here is derived from an EMBL/GenBank/DDBJ whole genome shotgun (WGS) entry which is preliminary data.</text>
</comment>
<evidence type="ECO:0000256" key="6">
    <source>
        <dbReference type="ARBA" id="ARBA00022598"/>
    </source>
</evidence>
<dbReference type="Pfam" id="PF00579">
    <property type="entry name" value="tRNA-synt_1b"/>
    <property type="match status" value="1"/>
</dbReference>